<dbReference type="InterPro" id="IPR014284">
    <property type="entry name" value="RNA_pol_sigma-70_dom"/>
</dbReference>
<dbReference type="InterPro" id="IPR013325">
    <property type="entry name" value="RNA_pol_sigma_r2"/>
</dbReference>
<organism evidence="9 10">
    <name type="scientific">Janibacter melonis</name>
    <dbReference type="NCBI Taxonomy" id="262209"/>
    <lineage>
        <taxon>Bacteria</taxon>
        <taxon>Bacillati</taxon>
        <taxon>Actinomycetota</taxon>
        <taxon>Actinomycetes</taxon>
        <taxon>Micrococcales</taxon>
        <taxon>Intrasporangiaceae</taxon>
        <taxon>Janibacter</taxon>
    </lineage>
</organism>
<evidence type="ECO:0000259" key="8">
    <source>
        <dbReference type="Pfam" id="PF08281"/>
    </source>
</evidence>
<dbReference type="Gene3D" id="1.10.10.10">
    <property type="entry name" value="Winged helix-like DNA-binding domain superfamily/Winged helix DNA-binding domain"/>
    <property type="match status" value="1"/>
</dbReference>
<dbReference type="Pfam" id="PF08281">
    <property type="entry name" value="Sigma70_r4_2"/>
    <property type="match status" value="1"/>
</dbReference>
<dbReference type="InterPro" id="IPR013249">
    <property type="entry name" value="RNA_pol_sigma70_r4_t2"/>
</dbReference>
<evidence type="ECO:0000256" key="4">
    <source>
        <dbReference type="ARBA" id="ARBA00023125"/>
    </source>
</evidence>
<dbReference type="Pfam" id="PF04542">
    <property type="entry name" value="Sigma70_r2"/>
    <property type="match status" value="1"/>
</dbReference>
<dbReference type="GO" id="GO:0006352">
    <property type="term" value="P:DNA-templated transcription initiation"/>
    <property type="evidence" value="ECO:0007669"/>
    <property type="project" value="InterPro"/>
</dbReference>
<evidence type="ECO:0000256" key="6">
    <source>
        <dbReference type="SAM" id="MobiDB-lite"/>
    </source>
</evidence>
<feature type="region of interest" description="Disordered" evidence="6">
    <location>
        <begin position="182"/>
        <end position="213"/>
    </location>
</feature>
<dbReference type="AlphaFoldDB" id="A0A650GF12"/>
<dbReference type="Gene3D" id="1.10.1740.10">
    <property type="match status" value="1"/>
</dbReference>
<evidence type="ECO:0000313" key="10">
    <source>
        <dbReference type="Proteomes" id="UP000271708"/>
    </source>
</evidence>
<dbReference type="NCBIfam" id="NF007225">
    <property type="entry name" value="PRK09643.1"/>
    <property type="match status" value="1"/>
</dbReference>
<dbReference type="SUPFAM" id="SSF88659">
    <property type="entry name" value="Sigma3 and sigma4 domains of RNA polymerase sigma factors"/>
    <property type="match status" value="1"/>
</dbReference>
<dbReference type="InterPro" id="IPR007627">
    <property type="entry name" value="RNA_pol_sigma70_r2"/>
</dbReference>
<gene>
    <name evidence="9" type="primary">sigM</name>
    <name evidence="9" type="ORF">EEW87_16925</name>
</gene>
<feature type="domain" description="RNA polymerase sigma factor 70 region 4 type 2" evidence="8">
    <location>
        <begin position="124"/>
        <end position="176"/>
    </location>
</feature>
<dbReference type="GeneID" id="59162545"/>
<dbReference type="SUPFAM" id="SSF88946">
    <property type="entry name" value="Sigma2 domain of RNA polymerase sigma factors"/>
    <property type="match status" value="1"/>
</dbReference>
<protein>
    <submittedName>
        <fullName evidence="9">RNA polymerase sigma factor SigM</fullName>
    </submittedName>
</protein>
<dbReference type="Proteomes" id="UP000271708">
    <property type="component" value="Chromosome"/>
</dbReference>
<dbReference type="KEGG" id="jme:EEW87_16925"/>
<feature type="domain" description="RNA polymerase sigma-70 region 2" evidence="7">
    <location>
        <begin position="28"/>
        <end position="94"/>
    </location>
</feature>
<comment type="similarity">
    <text evidence="1">Belongs to the sigma-70 factor family. ECF subfamily.</text>
</comment>
<keyword evidence="3" id="KW-0731">Sigma factor</keyword>
<dbReference type="GO" id="GO:0003677">
    <property type="term" value="F:DNA binding"/>
    <property type="evidence" value="ECO:0007669"/>
    <property type="project" value="UniProtKB-KW"/>
</dbReference>
<dbReference type="EMBL" id="CP044548">
    <property type="protein sequence ID" value="QGX08569.1"/>
    <property type="molecule type" value="Genomic_DNA"/>
</dbReference>
<reference evidence="9 10" key="1">
    <citation type="submission" date="2019-09" db="EMBL/GenBank/DDBJ databases">
        <title>Complete Genome Sequence of Janibacter melonis M714 with both human health impact and industrial applications.</title>
        <authorList>
            <person name="Jin M."/>
            <person name="Zhao Q.R."/>
        </authorList>
    </citation>
    <scope>NUCLEOTIDE SEQUENCE [LARGE SCALE GENOMIC DNA]</scope>
    <source>
        <strain evidence="9 10">M714</strain>
    </source>
</reference>
<evidence type="ECO:0000313" key="9">
    <source>
        <dbReference type="EMBL" id="QGX08569.1"/>
    </source>
</evidence>
<keyword evidence="2" id="KW-0805">Transcription regulation</keyword>
<dbReference type="RefSeq" id="WP_123093614.1">
    <property type="nucleotide sequence ID" value="NZ_BAAAKD010000014.1"/>
</dbReference>
<name>A0A650GF12_9MICO</name>
<dbReference type="PANTHER" id="PTHR43133:SF50">
    <property type="entry name" value="ECF RNA POLYMERASE SIGMA FACTOR SIGM"/>
    <property type="match status" value="1"/>
</dbReference>
<evidence type="ECO:0000256" key="3">
    <source>
        <dbReference type="ARBA" id="ARBA00023082"/>
    </source>
</evidence>
<dbReference type="InterPro" id="IPR036388">
    <property type="entry name" value="WH-like_DNA-bd_sf"/>
</dbReference>
<dbReference type="InterPro" id="IPR039425">
    <property type="entry name" value="RNA_pol_sigma-70-like"/>
</dbReference>
<dbReference type="CDD" id="cd06171">
    <property type="entry name" value="Sigma70_r4"/>
    <property type="match status" value="1"/>
</dbReference>
<accession>A0A650GF12</accession>
<dbReference type="GO" id="GO:0016987">
    <property type="term" value="F:sigma factor activity"/>
    <property type="evidence" value="ECO:0007669"/>
    <property type="project" value="UniProtKB-KW"/>
</dbReference>
<keyword evidence="5" id="KW-0804">Transcription</keyword>
<dbReference type="PANTHER" id="PTHR43133">
    <property type="entry name" value="RNA POLYMERASE ECF-TYPE SIGMA FACTO"/>
    <property type="match status" value="1"/>
</dbReference>
<evidence type="ECO:0000256" key="1">
    <source>
        <dbReference type="ARBA" id="ARBA00010641"/>
    </source>
</evidence>
<proteinExistence type="inferred from homology"/>
<evidence type="ECO:0000259" key="7">
    <source>
        <dbReference type="Pfam" id="PF04542"/>
    </source>
</evidence>
<keyword evidence="4" id="KW-0238">DNA-binding</keyword>
<dbReference type="NCBIfam" id="TIGR02937">
    <property type="entry name" value="sigma70-ECF"/>
    <property type="match status" value="1"/>
</dbReference>
<sequence length="213" mass="22675">MRGALDEIDDRELVRRHVAGDPDAFGELFARHRDRMWGVALSVCRDPELAADAVQDGFLAAFRRAEGYRGDAAVTTWLHRVVVNACLDRLRRARPTDSLDELDERASTRLPSRPDGTAQVDTRLLVQDALAALPEPQRLVLVLVDMHGVPVAEAARMLGVAEGTVKSRGSRGRAALAAVLRAGTPDGARTSDDEGGIAPPGRTGPAASAGGEA</sequence>
<dbReference type="InterPro" id="IPR013324">
    <property type="entry name" value="RNA_pol_sigma_r3/r4-like"/>
</dbReference>
<evidence type="ECO:0000256" key="5">
    <source>
        <dbReference type="ARBA" id="ARBA00023163"/>
    </source>
</evidence>
<evidence type="ECO:0000256" key="2">
    <source>
        <dbReference type="ARBA" id="ARBA00023015"/>
    </source>
</evidence>